<organism evidence="2 3">
    <name type="scientific">Pedobacter lusitanus</name>
    <dbReference type="NCBI Taxonomy" id="1503925"/>
    <lineage>
        <taxon>Bacteria</taxon>
        <taxon>Pseudomonadati</taxon>
        <taxon>Bacteroidota</taxon>
        <taxon>Sphingobacteriia</taxon>
        <taxon>Sphingobacteriales</taxon>
        <taxon>Sphingobacteriaceae</taxon>
        <taxon>Pedobacter</taxon>
    </lineage>
</organism>
<gene>
    <name evidence="2" type="ORF">TH53_04310</name>
</gene>
<keyword evidence="1" id="KW-1133">Transmembrane helix</keyword>
<protein>
    <recommendedName>
        <fullName evidence="4">Lipoprotein</fullName>
    </recommendedName>
</protein>
<keyword evidence="3" id="KW-1185">Reference proteome</keyword>
<evidence type="ECO:0000256" key="1">
    <source>
        <dbReference type="SAM" id="Phobius"/>
    </source>
</evidence>
<reference evidence="2 3" key="1">
    <citation type="submission" date="2015-01" db="EMBL/GenBank/DDBJ databases">
        <title>Draft genome sequence of Pedobacter sp. NL19 isolated from sludge of an effluent treatment pond in an abandoned uranium mine.</title>
        <authorList>
            <person name="Santos T."/>
            <person name="Caetano T."/>
            <person name="Covas C."/>
            <person name="Cruz A."/>
            <person name="Mendo S."/>
        </authorList>
    </citation>
    <scope>NUCLEOTIDE SEQUENCE [LARGE SCALE GENOMIC DNA]</scope>
    <source>
        <strain evidence="2 3">NL19</strain>
    </source>
</reference>
<accession>A0A0D0GLY1</accession>
<comment type="caution">
    <text evidence="2">The sequence shown here is derived from an EMBL/GenBank/DDBJ whole genome shotgun (WGS) entry which is preliminary data.</text>
</comment>
<dbReference type="RefSeq" id="WP_041878717.1">
    <property type="nucleotide sequence ID" value="NZ_CP157278.1"/>
</dbReference>
<evidence type="ECO:0000313" key="2">
    <source>
        <dbReference type="EMBL" id="KIO78247.1"/>
    </source>
</evidence>
<sequence>MKASLIRLPFIVAMMTIIIFLIYSCNQTKSYDERNTTPSAIKVSKGINFVSPNGDIVANDRVTFEKKVLAIFDNKLPAGFEITNIIYTRVKKGYVATIQYKTNSSSKNSFIMTNYDKIKYPQNSLNKKSSTADSFETSFSCSGPCGCSPQVVSVGDTLSATCSCSPCTLTIN</sequence>
<dbReference type="Proteomes" id="UP000032049">
    <property type="component" value="Unassembled WGS sequence"/>
</dbReference>
<evidence type="ECO:0000313" key="3">
    <source>
        <dbReference type="Proteomes" id="UP000032049"/>
    </source>
</evidence>
<name>A0A0D0GLY1_9SPHI</name>
<keyword evidence="1" id="KW-0812">Transmembrane</keyword>
<dbReference type="OrthoDB" id="10018001at2"/>
<keyword evidence="1" id="KW-0472">Membrane</keyword>
<dbReference type="PROSITE" id="PS51257">
    <property type="entry name" value="PROKAR_LIPOPROTEIN"/>
    <property type="match status" value="1"/>
</dbReference>
<evidence type="ECO:0008006" key="4">
    <source>
        <dbReference type="Google" id="ProtNLM"/>
    </source>
</evidence>
<dbReference type="EMBL" id="JXRA01000017">
    <property type="protein sequence ID" value="KIO78247.1"/>
    <property type="molecule type" value="Genomic_DNA"/>
</dbReference>
<dbReference type="AlphaFoldDB" id="A0A0D0GLY1"/>
<proteinExistence type="predicted"/>
<feature type="transmembrane region" description="Helical" evidence="1">
    <location>
        <begin position="6"/>
        <end position="25"/>
    </location>
</feature>